<evidence type="ECO:0000313" key="14">
    <source>
        <dbReference type="Ensembl" id="ENSSFAP00005007843.1"/>
    </source>
</evidence>
<feature type="transmembrane region" description="Helical" evidence="12">
    <location>
        <begin position="179"/>
        <end position="197"/>
    </location>
</feature>
<dbReference type="OMA" id="ISMNYIC"/>
<keyword evidence="3 11" id="KW-0812">Transmembrane</keyword>
<feature type="transmembrane region" description="Helical" evidence="12">
    <location>
        <begin position="64"/>
        <end position="86"/>
    </location>
</feature>
<evidence type="ECO:0000256" key="7">
    <source>
        <dbReference type="ARBA" id="ARBA00023157"/>
    </source>
</evidence>
<evidence type="ECO:0000256" key="9">
    <source>
        <dbReference type="ARBA" id="ARBA00023180"/>
    </source>
</evidence>
<dbReference type="PANTHER" id="PTHR10489:SF957">
    <property type="entry name" value="B2 BRADYKININ RECEPTOR"/>
    <property type="match status" value="1"/>
</dbReference>
<evidence type="ECO:0000313" key="15">
    <source>
        <dbReference type="Proteomes" id="UP000472267"/>
    </source>
</evidence>
<keyword evidence="9" id="KW-0325">Glycoprotein</keyword>
<proteinExistence type="inferred from homology"/>
<evidence type="ECO:0000256" key="10">
    <source>
        <dbReference type="ARBA" id="ARBA00023224"/>
    </source>
</evidence>
<evidence type="ECO:0000256" key="8">
    <source>
        <dbReference type="ARBA" id="ARBA00023170"/>
    </source>
</evidence>
<evidence type="ECO:0000256" key="3">
    <source>
        <dbReference type="ARBA" id="ARBA00022692"/>
    </source>
</evidence>
<dbReference type="InterPro" id="IPR000496">
    <property type="entry name" value="Brdyknn_rcpt"/>
</dbReference>
<dbReference type="InterPro" id="IPR050119">
    <property type="entry name" value="CCR1-9-like"/>
</dbReference>
<dbReference type="AlphaFoldDB" id="A0A672FMJ6"/>
<feature type="domain" description="G-protein coupled receptors family 1 profile" evidence="13">
    <location>
        <begin position="76"/>
        <end position="332"/>
    </location>
</feature>
<reference evidence="14" key="3">
    <citation type="submission" date="2025-09" db="UniProtKB">
        <authorList>
            <consortium name="Ensembl"/>
        </authorList>
    </citation>
    <scope>IDENTIFICATION</scope>
</reference>
<feature type="transmembrane region" description="Helical" evidence="12">
    <location>
        <begin position="271"/>
        <end position="289"/>
    </location>
</feature>
<feature type="transmembrane region" description="Helical" evidence="12">
    <location>
        <begin position="319"/>
        <end position="339"/>
    </location>
</feature>
<comment type="similarity">
    <text evidence="11">Belongs to the G-protein coupled receptor 1 family.</text>
</comment>
<dbReference type="InterPro" id="IPR000276">
    <property type="entry name" value="GPCR_Rhodpsn"/>
</dbReference>
<feature type="transmembrane region" description="Helical" evidence="12">
    <location>
        <begin position="137"/>
        <end position="159"/>
    </location>
</feature>
<dbReference type="Pfam" id="PF00001">
    <property type="entry name" value="7tm_1"/>
    <property type="match status" value="1"/>
</dbReference>
<feature type="transmembrane region" description="Helical" evidence="12">
    <location>
        <begin position="98"/>
        <end position="117"/>
    </location>
</feature>
<dbReference type="GO" id="GO:0060326">
    <property type="term" value="P:cell chemotaxis"/>
    <property type="evidence" value="ECO:0007669"/>
    <property type="project" value="TreeGrafter"/>
</dbReference>
<keyword evidence="4 12" id="KW-1133">Transmembrane helix</keyword>
<evidence type="ECO:0000256" key="5">
    <source>
        <dbReference type="ARBA" id="ARBA00023040"/>
    </source>
</evidence>
<evidence type="ECO:0000256" key="2">
    <source>
        <dbReference type="ARBA" id="ARBA00022475"/>
    </source>
</evidence>
<comment type="subcellular location">
    <subcellularLocation>
        <location evidence="1">Cell membrane</location>
        <topology evidence="1">Multi-pass membrane protein</topology>
    </subcellularLocation>
</comment>
<evidence type="ECO:0000256" key="11">
    <source>
        <dbReference type="RuleBase" id="RU000688"/>
    </source>
</evidence>
<dbReference type="SUPFAM" id="SSF81321">
    <property type="entry name" value="Family A G protein-coupled receptor-like"/>
    <property type="match status" value="1"/>
</dbReference>
<dbReference type="PANTHER" id="PTHR10489">
    <property type="entry name" value="CELL ADHESION MOLECULE"/>
    <property type="match status" value="1"/>
</dbReference>
<dbReference type="PROSITE" id="PS50262">
    <property type="entry name" value="G_PROTEIN_RECEP_F1_2"/>
    <property type="match status" value="1"/>
</dbReference>
<organism evidence="14 15">
    <name type="scientific">Salarias fasciatus</name>
    <name type="common">Jewelled blenny</name>
    <name type="synonym">Blennius fasciatus</name>
    <dbReference type="NCBI Taxonomy" id="181472"/>
    <lineage>
        <taxon>Eukaryota</taxon>
        <taxon>Metazoa</taxon>
        <taxon>Chordata</taxon>
        <taxon>Craniata</taxon>
        <taxon>Vertebrata</taxon>
        <taxon>Euteleostomi</taxon>
        <taxon>Actinopterygii</taxon>
        <taxon>Neopterygii</taxon>
        <taxon>Teleostei</taxon>
        <taxon>Neoteleostei</taxon>
        <taxon>Acanthomorphata</taxon>
        <taxon>Ovalentaria</taxon>
        <taxon>Blenniimorphae</taxon>
        <taxon>Blenniiformes</taxon>
        <taxon>Blennioidei</taxon>
        <taxon>Blenniidae</taxon>
        <taxon>Salariinae</taxon>
        <taxon>Salarias</taxon>
    </lineage>
</organism>
<dbReference type="Proteomes" id="UP000472267">
    <property type="component" value="Chromosome 15"/>
</dbReference>
<keyword evidence="7" id="KW-1015">Disulfide bond</keyword>
<dbReference type="GO" id="GO:0019722">
    <property type="term" value="P:calcium-mediated signaling"/>
    <property type="evidence" value="ECO:0007669"/>
    <property type="project" value="TreeGrafter"/>
</dbReference>
<dbReference type="GO" id="GO:0009897">
    <property type="term" value="C:external side of plasma membrane"/>
    <property type="evidence" value="ECO:0007669"/>
    <property type="project" value="TreeGrafter"/>
</dbReference>
<evidence type="ECO:0000256" key="12">
    <source>
        <dbReference type="SAM" id="Phobius"/>
    </source>
</evidence>
<dbReference type="GO" id="GO:0007204">
    <property type="term" value="P:positive regulation of cytosolic calcium ion concentration"/>
    <property type="evidence" value="ECO:0007669"/>
    <property type="project" value="TreeGrafter"/>
</dbReference>
<keyword evidence="6 12" id="KW-0472">Membrane</keyword>
<keyword evidence="2" id="KW-1003">Cell membrane</keyword>
<dbReference type="Gene3D" id="1.20.1070.10">
    <property type="entry name" value="Rhodopsin 7-helix transmembrane proteins"/>
    <property type="match status" value="1"/>
</dbReference>
<dbReference type="GO" id="GO:0016493">
    <property type="term" value="F:C-C chemokine receptor activity"/>
    <property type="evidence" value="ECO:0007669"/>
    <property type="project" value="TreeGrafter"/>
</dbReference>
<dbReference type="PRINTS" id="PR00237">
    <property type="entry name" value="GPCRRHODOPSN"/>
</dbReference>
<reference evidence="14" key="1">
    <citation type="submission" date="2019-06" db="EMBL/GenBank/DDBJ databases">
        <authorList>
            <consortium name="Wellcome Sanger Institute Data Sharing"/>
        </authorList>
    </citation>
    <scope>NUCLEOTIDE SEQUENCE [LARGE SCALE GENOMIC DNA]</scope>
</reference>
<dbReference type="PRINTS" id="PR00425">
    <property type="entry name" value="BRADYKININR"/>
</dbReference>
<dbReference type="PROSITE" id="PS00237">
    <property type="entry name" value="G_PROTEIN_RECEP_F1_1"/>
    <property type="match status" value="1"/>
</dbReference>
<reference evidence="14" key="2">
    <citation type="submission" date="2025-08" db="UniProtKB">
        <authorList>
            <consortium name="Ensembl"/>
        </authorList>
    </citation>
    <scope>IDENTIFICATION</scope>
</reference>
<dbReference type="GO" id="GO:0006955">
    <property type="term" value="P:immune response"/>
    <property type="evidence" value="ECO:0007669"/>
    <property type="project" value="TreeGrafter"/>
</dbReference>
<keyword evidence="15" id="KW-1185">Reference proteome</keyword>
<evidence type="ECO:0000256" key="1">
    <source>
        <dbReference type="ARBA" id="ARBA00004651"/>
    </source>
</evidence>
<accession>A0A672FMJ6</accession>
<dbReference type="InterPro" id="IPR017452">
    <property type="entry name" value="GPCR_Rhodpsn_7TM"/>
</dbReference>
<sequence>MSSPKGGRRLLSALSAPLTTSAAADTTFQRKTDPGAAFKSKKCILKTVCDYTAAWLWLSSLQPAYLGLVTLLGLLGNGLVLCVFCLQRKPCSVADVYLGNLAAADLVMLCCLPFWTVTVARGYRWDFGEAMCKLVNVAISMNYICSMMFLTLVSVDRYLALVKPVSPSRLRRAPWAKRICLGIWVLGLLFTLPSLLFRTVSYVEDAGVHACILRFPRPEWTLYNNITQTVLGFLIPGLAVAYCTCYIVAALNERGLEGLPGVRAERKATHLVLAVLVVFLICWTPHHVMRLLDTVDYFQVVPGCLWGHVLDVGLQLSSYLAYSNSAVNPFLFVIVGTHFRRRAREVFGKTLNPLSKDLNYLSVSFTSVHRLKDVQPRGDGTK</sequence>
<dbReference type="GO" id="GO:0004947">
    <property type="term" value="F:bradykinin receptor activity"/>
    <property type="evidence" value="ECO:0007669"/>
    <property type="project" value="InterPro"/>
</dbReference>
<evidence type="ECO:0000256" key="6">
    <source>
        <dbReference type="ARBA" id="ARBA00023136"/>
    </source>
</evidence>
<feature type="transmembrane region" description="Helical" evidence="12">
    <location>
        <begin position="230"/>
        <end position="251"/>
    </location>
</feature>
<dbReference type="GO" id="GO:0019957">
    <property type="term" value="F:C-C chemokine binding"/>
    <property type="evidence" value="ECO:0007669"/>
    <property type="project" value="TreeGrafter"/>
</dbReference>
<evidence type="ECO:0000256" key="4">
    <source>
        <dbReference type="ARBA" id="ARBA00022989"/>
    </source>
</evidence>
<dbReference type="InParanoid" id="A0A672FMJ6"/>
<keyword evidence="10 11" id="KW-0807">Transducer</keyword>
<keyword evidence="5 11" id="KW-0297">G-protein coupled receptor</keyword>
<protein>
    <submittedName>
        <fullName evidence="14">Si:dkey-63b1.1</fullName>
    </submittedName>
</protein>
<keyword evidence="8 11" id="KW-0675">Receptor</keyword>
<dbReference type="Ensembl" id="ENSSFAT00005008240.1">
    <property type="protein sequence ID" value="ENSSFAP00005007843.1"/>
    <property type="gene ID" value="ENSSFAG00005004624.1"/>
</dbReference>
<evidence type="ECO:0000259" key="13">
    <source>
        <dbReference type="PROSITE" id="PS50262"/>
    </source>
</evidence>
<name>A0A672FMJ6_SALFA</name>